<keyword evidence="2" id="KW-1185">Reference proteome</keyword>
<dbReference type="Proteomes" id="UP000308197">
    <property type="component" value="Unassembled WGS sequence"/>
</dbReference>
<evidence type="ECO:0000313" key="1">
    <source>
        <dbReference type="EMBL" id="TFK80376.1"/>
    </source>
</evidence>
<dbReference type="EMBL" id="ML211787">
    <property type="protein sequence ID" value="TFK80376.1"/>
    <property type="molecule type" value="Genomic_DNA"/>
</dbReference>
<proteinExistence type="predicted"/>
<reference evidence="1 2" key="1">
    <citation type="journal article" date="2019" name="Nat. Ecol. Evol.">
        <title>Megaphylogeny resolves global patterns of mushroom evolution.</title>
        <authorList>
            <person name="Varga T."/>
            <person name="Krizsan K."/>
            <person name="Foldi C."/>
            <person name="Dima B."/>
            <person name="Sanchez-Garcia M."/>
            <person name="Sanchez-Ramirez S."/>
            <person name="Szollosi G.J."/>
            <person name="Szarkandi J.G."/>
            <person name="Papp V."/>
            <person name="Albert L."/>
            <person name="Andreopoulos W."/>
            <person name="Angelini C."/>
            <person name="Antonin V."/>
            <person name="Barry K.W."/>
            <person name="Bougher N.L."/>
            <person name="Buchanan P."/>
            <person name="Buyck B."/>
            <person name="Bense V."/>
            <person name="Catcheside P."/>
            <person name="Chovatia M."/>
            <person name="Cooper J."/>
            <person name="Damon W."/>
            <person name="Desjardin D."/>
            <person name="Finy P."/>
            <person name="Geml J."/>
            <person name="Haridas S."/>
            <person name="Hughes K."/>
            <person name="Justo A."/>
            <person name="Karasinski D."/>
            <person name="Kautmanova I."/>
            <person name="Kiss B."/>
            <person name="Kocsube S."/>
            <person name="Kotiranta H."/>
            <person name="LaButti K.M."/>
            <person name="Lechner B.E."/>
            <person name="Liimatainen K."/>
            <person name="Lipzen A."/>
            <person name="Lukacs Z."/>
            <person name="Mihaltcheva S."/>
            <person name="Morgado L.N."/>
            <person name="Niskanen T."/>
            <person name="Noordeloos M.E."/>
            <person name="Ohm R.A."/>
            <person name="Ortiz-Santana B."/>
            <person name="Ovrebo C."/>
            <person name="Racz N."/>
            <person name="Riley R."/>
            <person name="Savchenko A."/>
            <person name="Shiryaev A."/>
            <person name="Soop K."/>
            <person name="Spirin V."/>
            <person name="Szebenyi C."/>
            <person name="Tomsovsky M."/>
            <person name="Tulloss R.E."/>
            <person name="Uehling J."/>
            <person name="Grigoriev I.V."/>
            <person name="Vagvolgyi C."/>
            <person name="Papp T."/>
            <person name="Martin F.M."/>
            <person name="Miettinen O."/>
            <person name="Hibbett D.S."/>
            <person name="Nagy L.G."/>
        </authorList>
    </citation>
    <scope>NUCLEOTIDE SEQUENCE [LARGE SCALE GENOMIC DNA]</scope>
    <source>
        <strain evidence="1 2">HHB13444</strain>
    </source>
</reference>
<evidence type="ECO:0000313" key="2">
    <source>
        <dbReference type="Proteomes" id="UP000308197"/>
    </source>
</evidence>
<gene>
    <name evidence="1" type="ORF">K466DRAFT_605390</name>
</gene>
<sequence length="164" mass="18793">MSTQEYAVRMLGKVNIQEITPWYRNSITQDSDDRRVQKVKVLLTKTQNEKENHGDRAALIVISHVSGAVLFQGIIEDKWFFYDDSETRDVVHSTRSECSLGIPDMNGEAYDGHNFEFENDADYTHFRDFLLGGQESSKLFQQAWRDTLITGVLESGDYSEKAMA</sequence>
<organism evidence="1 2">
    <name type="scientific">Polyporus arcularius HHB13444</name>
    <dbReference type="NCBI Taxonomy" id="1314778"/>
    <lineage>
        <taxon>Eukaryota</taxon>
        <taxon>Fungi</taxon>
        <taxon>Dikarya</taxon>
        <taxon>Basidiomycota</taxon>
        <taxon>Agaricomycotina</taxon>
        <taxon>Agaricomycetes</taxon>
        <taxon>Polyporales</taxon>
        <taxon>Polyporaceae</taxon>
        <taxon>Polyporus</taxon>
    </lineage>
</organism>
<dbReference type="InParanoid" id="A0A5C3NS66"/>
<accession>A0A5C3NS66</accession>
<protein>
    <submittedName>
        <fullName evidence="1">Uncharacterized protein</fullName>
    </submittedName>
</protein>
<dbReference type="AlphaFoldDB" id="A0A5C3NS66"/>
<name>A0A5C3NS66_9APHY</name>